<dbReference type="GO" id="GO:0043565">
    <property type="term" value="F:sequence-specific DNA binding"/>
    <property type="evidence" value="ECO:0007669"/>
    <property type="project" value="InterPro"/>
</dbReference>
<feature type="region of interest" description="Disordered" evidence="7">
    <location>
        <begin position="1098"/>
        <end position="1138"/>
    </location>
</feature>
<feature type="region of interest" description="Disordered" evidence="7">
    <location>
        <begin position="453"/>
        <end position="510"/>
    </location>
</feature>
<feature type="compositionally biased region" description="Polar residues" evidence="7">
    <location>
        <begin position="462"/>
        <end position="477"/>
    </location>
</feature>
<feature type="region of interest" description="Disordered" evidence="7">
    <location>
        <begin position="1174"/>
        <end position="1236"/>
    </location>
</feature>
<dbReference type="GO" id="GO:0008270">
    <property type="term" value="F:zinc ion binding"/>
    <property type="evidence" value="ECO:0007669"/>
    <property type="project" value="UniProtKB-KW"/>
</dbReference>
<feature type="DNA-binding region" description="DM" evidence="6">
    <location>
        <begin position="399"/>
        <end position="445"/>
    </location>
</feature>
<comment type="caution">
    <text evidence="10">The sequence shown here is derived from an EMBL/GenBank/DDBJ whole genome shotgun (WGS) entry which is preliminary data.</text>
</comment>
<dbReference type="InterPro" id="IPR001275">
    <property type="entry name" value="DM_DNA-bd"/>
</dbReference>
<feature type="compositionally biased region" description="Polar residues" evidence="7">
    <location>
        <begin position="861"/>
        <end position="870"/>
    </location>
</feature>
<evidence type="ECO:0000313" key="11">
    <source>
        <dbReference type="Proteomes" id="UP001219518"/>
    </source>
</evidence>
<dbReference type="PROSITE" id="PS00028">
    <property type="entry name" value="ZINC_FINGER_C2H2_1"/>
    <property type="match status" value="1"/>
</dbReference>
<dbReference type="Proteomes" id="UP001219518">
    <property type="component" value="Unassembled WGS sequence"/>
</dbReference>
<feature type="domain" description="DM" evidence="9">
    <location>
        <begin position="399"/>
        <end position="445"/>
    </location>
</feature>
<feature type="region of interest" description="Disordered" evidence="7">
    <location>
        <begin position="674"/>
        <end position="709"/>
    </location>
</feature>
<feature type="compositionally biased region" description="Basic and acidic residues" evidence="7">
    <location>
        <begin position="882"/>
        <end position="896"/>
    </location>
</feature>
<feature type="region of interest" description="Disordered" evidence="7">
    <location>
        <begin position="600"/>
        <end position="622"/>
    </location>
</feature>
<dbReference type="PROSITE" id="PS50809">
    <property type="entry name" value="DM_2"/>
    <property type="match status" value="1"/>
</dbReference>
<evidence type="ECO:0000256" key="4">
    <source>
        <dbReference type="ARBA" id="ARBA00023242"/>
    </source>
</evidence>
<feature type="compositionally biased region" description="Basic and acidic residues" evidence="7">
    <location>
        <begin position="689"/>
        <end position="701"/>
    </location>
</feature>
<dbReference type="Gene3D" id="4.10.1040.10">
    <property type="entry name" value="DM DNA-binding domain"/>
    <property type="match status" value="1"/>
</dbReference>
<dbReference type="GO" id="GO:0006355">
    <property type="term" value="P:regulation of DNA-templated transcription"/>
    <property type="evidence" value="ECO:0007669"/>
    <property type="project" value="InterPro"/>
</dbReference>
<keyword evidence="1 6" id="KW-0479">Metal-binding</keyword>
<sequence length="1326" mass="144457">MPAPQNYCTWCRRHGEWSIFNGGHLRICRFYRCKSCNICDGNAQSSKAALPKDVSGFCRRCGNHGMQVLDKPWHATNCRYGACPCTRCMGFCVFCMFHDIEKYDHRQHSQACKFRGSCLCSRCAGERRRMGVDLKESPTKAAQEAENKKEKTVTDETRVIEPGRTSATTIKNVPPSQSSACFRELCVFCKLHGQEKEDNGQHAQFCKLRNQCPCGLCLGERRRQGLVVKDSSAEVENLIATDQPRQIEQGKTQAEEIKNVRNVSSSQPSGCRSSGSRPLCVFCKFHDQEKFDVGMHAKFCKFRGECACSCCVEERQRLGLDAKDSSAKAEKPAEEKPEEPTVDQPRCSQQKAQASLHTTKTDTSKTKNQPALQTADKRKGDRIVLPEPKRAHIERKPYCLYCLNHGWQFPMKSHHVLVCMYRNCRCFACRTVRSELKALKTCNYTFSPPKKSVAVAPPNPRTVPNQSLMNSEKSANEPTLGEKASSVKPALKDSAFKSDTNTAEEPAPTVKLDKSAPTCEARNVSVSLHTAEQSTSDKIDNHIVPKAKKMLKDSSLQENLNGEGLPEEEAAETTMREKAAVCEVVVVNGEDFAVVDEVGADTSSDEISSSQETLPDLSTSNSNTILSHDLAKQTPFKDEEVNECPAGSSLEHALNSVAGLKEISDINPNLNGTSAFCTKPQGDTTSTDRVVRESGESRGDLSDIPGTRMTGSLRNAEVVDCTMKHSTNLGSTQKTDIAGDGHHGTIEKGNEDALLIISKAKQSDNSIGEDLEKRKSASGPLFTKISDEREVPSASSLLSLAINEVVGTFYKSPAEEDGRASNEDNAQGVKDNGKEIQARAASIVDDVGNVLGSAIGVSEIDGTSLSTKPSTVDGKTPNESTAKMEGEECGTEKETRGSTSSPTVVEVSSEVSPAASDVLNEVDGTLSTKPPTEDRKMSNEDLAHEVEEKFETERGIQASCPSPIVDEASNVASSITTDVLSEVDGTFYTNPSTVDGNPPIEGISQGDVEKCGTEKEIQGRTLTPTVVEVRNEVPPPASKTGYEKTQSEASAQRGAEECDPVKEIQALTAPPSRELSNVAPPASADCFDKASSKLCAEDSAKTSTNPTSEHHGKGTPECSTENVSEIESQTPGDKPSAEQCEIASLLNELAEFGKNLRPYERYARSANLGNLFTNLPEKPKAPEKSTSVLPNVSPGKKETPNPLPVSGNSSSDKCAENSPRTNKMEEQIESSNKKKQSTNACTTCNKEFPSSQQLRLHTYFQHQLDLESKDPKIKCRECSFESSNQLVLCDHESTHMGLVPLQRLFCLFGQVRQVLRFPKDGSAETK</sequence>
<accession>A0AAE1LAU1</accession>
<dbReference type="PROSITE" id="PS40000">
    <property type="entry name" value="DM_1"/>
    <property type="match status" value="1"/>
</dbReference>
<dbReference type="SMART" id="SM00355">
    <property type="entry name" value="ZnF_C2H2"/>
    <property type="match status" value="2"/>
</dbReference>
<feature type="region of interest" description="Disordered" evidence="7">
    <location>
        <begin position="1028"/>
        <end position="1059"/>
    </location>
</feature>
<name>A0AAE1LAU1_9NEOP</name>
<evidence type="ECO:0000259" key="9">
    <source>
        <dbReference type="PROSITE" id="PS50809"/>
    </source>
</evidence>
<evidence type="ECO:0000256" key="7">
    <source>
        <dbReference type="SAM" id="MobiDB-lite"/>
    </source>
</evidence>
<feature type="compositionally biased region" description="Polar residues" evidence="7">
    <location>
        <begin position="346"/>
        <end position="358"/>
    </location>
</feature>
<feature type="compositionally biased region" description="Polar residues" evidence="7">
    <location>
        <begin position="674"/>
        <end position="688"/>
    </location>
</feature>
<evidence type="ECO:0000256" key="2">
    <source>
        <dbReference type="ARBA" id="ARBA00022833"/>
    </source>
</evidence>
<feature type="compositionally biased region" description="Polar residues" evidence="7">
    <location>
        <begin position="601"/>
        <end position="622"/>
    </location>
</feature>
<reference evidence="10" key="1">
    <citation type="submission" date="2021-07" db="EMBL/GenBank/DDBJ databases">
        <authorList>
            <person name="Catto M.A."/>
            <person name="Jacobson A."/>
            <person name="Kennedy G."/>
            <person name="Labadie P."/>
            <person name="Hunt B.G."/>
            <person name="Srinivasan R."/>
        </authorList>
    </citation>
    <scope>NUCLEOTIDE SEQUENCE</scope>
    <source>
        <strain evidence="10">PL_HMW_Pooled</strain>
        <tissue evidence="10">Head</tissue>
    </source>
</reference>
<dbReference type="InterPro" id="IPR013087">
    <property type="entry name" value="Znf_C2H2_type"/>
</dbReference>
<gene>
    <name evidence="10" type="ORF">KUF71_022253</name>
</gene>
<comment type="subcellular location">
    <subcellularLocation>
        <location evidence="6">Nucleus</location>
    </subcellularLocation>
</comment>
<feature type="compositionally biased region" description="Basic and acidic residues" evidence="7">
    <location>
        <begin position="322"/>
        <end position="339"/>
    </location>
</feature>
<keyword evidence="3 6" id="KW-0238">DNA-binding</keyword>
<dbReference type="EMBL" id="JAHWGI010000295">
    <property type="protein sequence ID" value="KAK3912665.1"/>
    <property type="molecule type" value="Genomic_DNA"/>
</dbReference>
<keyword evidence="4 6" id="KW-0539">Nucleus</keyword>
<reference evidence="10" key="2">
    <citation type="journal article" date="2023" name="BMC Genomics">
        <title>Pest status, molecular evolution, and epigenetic factors derived from the genome assembly of Frankliniella fusca, a thysanopteran phytovirus vector.</title>
        <authorList>
            <person name="Catto M.A."/>
            <person name="Labadie P.E."/>
            <person name="Jacobson A.L."/>
            <person name="Kennedy G.G."/>
            <person name="Srinivasan R."/>
            <person name="Hunt B.G."/>
        </authorList>
    </citation>
    <scope>NUCLEOTIDE SEQUENCE</scope>
    <source>
        <strain evidence="10">PL_HMW_Pooled</strain>
    </source>
</reference>
<feature type="region of interest" description="Disordered" evidence="7">
    <location>
        <begin position="861"/>
        <end position="939"/>
    </location>
</feature>
<dbReference type="SUPFAM" id="SSF82927">
    <property type="entry name" value="Cysteine-rich DNA binding domain, (DM domain)"/>
    <property type="match status" value="2"/>
</dbReference>
<dbReference type="GO" id="GO:0005634">
    <property type="term" value="C:nucleus"/>
    <property type="evidence" value="ECO:0007669"/>
    <property type="project" value="UniProtKB-SubCell"/>
</dbReference>
<evidence type="ECO:0000259" key="8">
    <source>
        <dbReference type="PROSITE" id="PS50157"/>
    </source>
</evidence>
<dbReference type="InterPro" id="IPR036407">
    <property type="entry name" value="DM_DNA-bd_sf"/>
</dbReference>
<feature type="compositionally biased region" description="Polar residues" evidence="7">
    <location>
        <begin position="1117"/>
        <end position="1131"/>
    </location>
</feature>
<feature type="compositionally biased region" description="Low complexity" evidence="7">
    <location>
        <begin position="898"/>
        <end position="916"/>
    </location>
</feature>
<keyword evidence="11" id="KW-1185">Reference proteome</keyword>
<evidence type="ECO:0000256" key="6">
    <source>
        <dbReference type="PROSITE-ProRule" id="PRU00070"/>
    </source>
</evidence>
<evidence type="ECO:0000313" key="10">
    <source>
        <dbReference type="EMBL" id="KAK3912665.1"/>
    </source>
</evidence>
<keyword evidence="5" id="KW-0863">Zinc-finger</keyword>
<protein>
    <submittedName>
        <fullName evidence="10">Doublesex- and mab-3-related transcription factor 1</fullName>
    </submittedName>
</protein>
<evidence type="ECO:0000256" key="1">
    <source>
        <dbReference type="ARBA" id="ARBA00022723"/>
    </source>
</evidence>
<proteinExistence type="predicted"/>
<feature type="domain" description="C2H2-type" evidence="8">
    <location>
        <begin position="1239"/>
        <end position="1267"/>
    </location>
</feature>
<dbReference type="PROSITE" id="PS50157">
    <property type="entry name" value="ZINC_FINGER_C2H2_2"/>
    <property type="match status" value="1"/>
</dbReference>
<evidence type="ECO:0000256" key="3">
    <source>
        <dbReference type="ARBA" id="ARBA00023125"/>
    </source>
</evidence>
<organism evidence="10 11">
    <name type="scientific">Frankliniella fusca</name>
    <dbReference type="NCBI Taxonomy" id="407009"/>
    <lineage>
        <taxon>Eukaryota</taxon>
        <taxon>Metazoa</taxon>
        <taxon>Ecdysozoa</taxon>
        <taxon>Arthropoda</taxon>
        <taxon>Hexapoda</taxon>
        <taxon>Insecta</taxon>
        <taxon>Pterygota</taxon>
        <taxon>Neoptera</taxon>
        <taxon>Paraneoptera</taxon>
        <taxon>Thysanoptera</taxon>
        <taxon>Terebrantia</taxon>
        <taxon>Thripoidea</taxon>
        <taxon>Thripidae</taxon>
        <taxon>Frankliniella</taxon>
    </lineage>
</organism>
<evidence type="ECO:0000256" key="5">
    <source>
        <dbReference type="PROSITE-ProRule" id="PRU00042"/>
    </source>
</evidence>
<feature type="region of interest" description="Disordered" evidence="7">
    <location>
        <begin position="322"/>
        <end position="382"/>
    </location>
</feature>
<keyword evidence="2 6" id="KW-0862">Zinc</keyword>